<dbReference type="Proteomes" id="UP000216101">
    <property type="component" value="Unassembled WGS sequence"/>
</dbReference>
<organism evidence="1 2">
    <name type="scientific">Cellvibrio mixtus</name>
    <dbReference type="NCBI Taxonomy" id="39650"/>
    <lineage>
        <taxon>Bacteria</taxon>
        <taxon>Pseudomonadati</taxon>
        <taxon>Pseudomonadota</taxon>
        <taxon>Gammaproteobacteria</taxon>
        <taxon>Cellvibrionales</taxon>
        <taxon>Cellvibrionaceae</taxon>
        <taxon>Cellvibrio</taxon>
    </lineage>
</organism>
<dbReference type="RefSeq" id="WP_094984855.1">
    <property type="nucleotide sequence ID" value="NZ_NHNI01000001.1"/>
</dbReference>
<reference evidence="2" key="1">
    <citation type="submission" date="2017-05" db="EMBL/GenBank/DDBJ databases">
        <authorList>
            <person name="Barney B.M."/>
        </authorList>
    </citation>
    <scope>NUCLEOTIDE SEQUENCE [LARGE SCALE GENOMIC DNA]</scope>
    <source>
        <strain evidence="2">PSBB022</strain>
    </source>
</reference>
<sequence>MKLPGGYLASVTSVSDQQGNPLQAPLCTARLQNEFRFKPRCGALQLLLQERRQSCIDNQLSHAHWVSELLACILVQLGDYTATHQPDDEAQLLSRVRQLCVADRQFILWQWRLNQGHVQGNQTEWLSNQCPACDAYYDFPLDWQMLPIKLATVDFPFAQLTLGSQQISARVPNGGDQEFIADWLSNHPAATQRELQRTLLRRLLIVDEKTDTVELEQALSDEQIASIESALEAVAPELASAIQLACPECGFEHQLQLDLYQQLLAPINQLLDEVHQLAIHYHWREEDILHLPETRRRAYLQRLELSQGMRGQCDGQVADHFTALFFACHWRCLAPAGCNSRPGECGRLI</sequence>
<keyword evidence="2" id="KW-1185">Reference proteome</keyword>
<proteinExistence type="predicted"/>
<gene>
    <name evidence="1" type="ORF">CBP51_10880</name>
</gene>
<evidence type="ECO:0000313" key="2">
    <source>
        <dbReference type="Proteomes" id="UP000216101"/>
    </source>
</evidence>
<dbReference type="EMBL" id="NHNI01000001">
    <property type="protein sequence ID" value="OZY87450.1"/>
    <property type="molecule type" value="Genomic_DNA"/>
</dbReference>
<accession>A0A266QCC8</accession>
<name>A0A266QCC8_9GAMM</name>
<evidence type="ECO:0000313" key="1">
    <source>
        <dbReference type="EMBL" id="OZY87450.1"/>
    </source>
</evidence>
<comment type="caution">
    <text evidence="1">The sequence shown here is derived from an EMBL/GenBank/DDBJ whole genome shotgun (WGS) entry which is preliminary data.</text>
</comment>
<dbReference type="AlphaFoldDB" id="A0A266QCC8"/>
<protein>
    <submittedName>
        <fullName evidence="1">Uncharacterized protein</fullName>
    </submittedName>
</protein>